<dbReference type="Gene3D" id="2.40.160.10">
    <property type="entry name" value="Porin"/>
    <property type="match status" value="1"/>
</dbReference>
<protein>
    <recommendedName>
        <fullName evidence="3">Phosphate-selective porin O and P</fullName>
    </recommendedName>
</protein>
<gene>
    <name evidence="2" type="ORF">BECKDK2373B_GA0170837_103639</name>
</gene>
<reference evidence="2" key="1">
    <citation type="submission" date="2019-02" db="EMBL/GenBank/DDBJ databases">
        <authorList>
            <person name="Gruber-Vodicka R. H."/>
            <person name="Seah K. B. B."/>
        </authorList>
    </citation>
    <scope>NUCLEOTIDE SEQUENCE</scope>
    <source>
        <strain evidence="2">BECK_DK47</strain>
    </source>
</reference>
<dbReference type="InterPro" id="IPR023614">
    <property type="entry name" value="Porin_dom_sf"/>
</dbReference>
<keyword evidence="1" id="KW-0175">Coiled coil</keyword>
<dbReference type="EMBL" id="CAADEX010000036">
    <property type="protein sequence ID" value="VFJ52388.1"/>
    <property type="molecule type" value="Genomic_DNA"/>
</dbReference>
<dbReference type="SUPFAM" id="SSF56935">
    <property type="entry name" value="Porins"/>
    <property type="match status" value="1"/>
</dbReference>
<proteinExistence type="predicted"/>
<evidence type="ECO:0000313" key="2">
    <source>
        <dbReference type="EMBL" id="VFJ52388.1"/>
    </source>
</evidence>
<evidence type="ECO:0000256" key="1">
    <source>
        <dbReference type="SAM" id="Coils"/>
    </source>
</evidence>
<evidence type="ECO:0008006" key="3">
    <source>
        <dbReference type="Google" id="ProtNLM"/>
    </source>
</evidence>
<dbReference type="AlphaFoldDB" id="A0A450SH04"/>
<name>A0A450SH04_9GAMM</name>
<feature type="coiled-coil region" evidence="1">
    <location>
        <begin position="50"/>
        <end position="84"/>
    </location>
</feature>
<sequence>MNPNSLSRATRQGGRHAGPLALAIAILQAPTVLSAEVSGATGANDIADLKRALADMRQQYEARIDALEVRIRRAEVKAASAETRASGNAARIEAQAEQTTYAAQAPVPTGGAQSRANAFNPAISLVLQGTGAAYSRNPDDWHLPGFQAGGEAGLKSEGLSLDETELTASASVDNWFYGQATLGLHQHEGETEVHVEEAFLDSLSLPGGLGVRLGRFFPEVGYGNTKHAHAWDFVDAPLTGQAFLGKQYHDDGVRLSWLAPVDNYLEFGVEALRGEEFPASGGSDQILGGAQNWFARFGADVGTDHSFLVGLSHLRAKPEGRSSGHSHEGGEETFAFTGDSNLTAASLVWKWAPDGNTTDRNFVLQGEYFHRDEAGRVDFQNNNGAGTALLSYDGAQQGAYLQGVYQFLPGWRAGIRYDRLWSNNDVQVLSNTGTGETDDALLEESHLLGEHDPHRWTLMTDYSNSEFSRFRLQYARDYSTSGNGDNQFLLQYIMSFGSHGAHTY</sequence>
<organism evidence="2">
    <name type="scientific">Candidatus Kentrum sp. DK</name>
    <dbReference type="NCBI Taxonomy" id="2126562"/>
    <lineage>
        <taxon>Bacteria</taxon>
        <taxon>Pseudomonadati</taxon>
        <taxon>Pseudomonadota</taxon>
        <taxon>Gammaproteobacteria</taxon>
        <taxon>Candidatus Kentrum</taxon>
    </lineage>
</organism>
<accession>A0A450SH04</accession>